<name>A0A9P6DE81_PLEER</name>
<organism evidence="1 2">
    <name type="scientific">Pleurotus eryngii</name>
    <name type="common">Boletus of the steppes</name>
    <dbReference type="NCBI Taxonomy" id="5323"/>
    <lineage>
        <taxon>Eukaryota</taxon>
        <taxon>Fungi</taxon>
        <taxon>Dikarya</taxon>
        <taxon>Basidiomycota</taxon>
        <taxon>Agaricomycotina</taxon>
        <taxon>Agaricomycetes</taxon>
        <taxon>Agaricomycetidae</taxon>
        <taxon>Agaricales</taxon>
        <taxon>Pleurotineae</taxon>
        <taxon>Pleurotaceae</taxon>
        <taxon>Pleurotus</taxon>
    </lineage>
</organism>
<dbReference type="EMBL" id="MU154581">
    <property type="protein sequence ID" value="KAF9493734.1"/>
    <property type="molecule type" value="Genomic_DNA"/>
</dbReference>
<accession>A0A9P6DE81</accession>
<evidence type="ECO:0000313" key="1">
    <source>
        <dbReference type="EMBL" id="KAF9493734.1"/>
    </source>
</evidence>
<comment type="caution">
    <text evidence="1">The sequence shown here is derived from an EMBL/GenBank/DDBJ whole genome shotgun (WGS) entry which is preliminary data.</text>
</comment>
<protein>
    <submittedName>
        <fullName evidence="1">Uncharacterized protein</fullName>
    </submittedName>
</protein>
<keyword evidence="2" id="KW-1185">Reference proteome</keyword>
<dbReference type="AlphaFoldDB" id="A0A9P6DE81"/>
<dbReference type="Proteomes" id="UP000807025">
    <property type="component" value="Unassembled WGS sequence"/>
</dbReference>
<gene>
    <name evidence="1" type="ORF">BDN71DRAFT_1432225</name>
</gene>
<proteinExistence type="predicted"/>
<sequence length="285" mass="32318">MSKEGTSGKLQVVIRRKLAHDKCPFGTLWSCGGVWRWPQKASKARQKAKRIIVAKRGCFGHSRGLSDVAWILCPDNGGFFLEAASYIHEFDMRLCRNKQGKKGPNAPLTPRILMHGRRKVLDLIPLPPGDKNHRLLDSNLQYVKSHATRGSMKGGSQSTILQKEVEVNIRPPIDRVDLEASAALSPVVWKRCTGKTNYLTKSFPTWCRKRLRHHDEKDSVLLTRKRLARLRRSLRFEASGHDDIFRGSGTQSTGGDIRRELREKWGLVAVLDERNDESACKMNDD</sequence>
<evidence type="ECO:0000313" key="2">
    <source>
        <dbReference type="Proteomes" id="UP000807025"/>
    </source>
</evidence>
<reference evidence="1" key="1">
    <citation type="submission" date="2020-11" db="EMBL/GenBank/DDBJ databases">
        <authorList>
            <consortium name="DOE Joint Genome Institute"/>
            <person name="Ahrendt S."/>
            <person name="Riley R."/>
            <person name="Andreopoulos W."/>
            <person name="Labutti K."/>
            <person name="Pangilinan J."/>
            <person name="Ruiz-Duenas F.J."/>
            <person name="Barrasa J.M."/>
            <person name="Sanchez-Garcia M."/>
            <person name="Camarero S."/>
            <person name="Miyauchi S."/>
            <person name="Serrano A."/>
            <person name="Linde D."/>
            <person name="Babiker R."/>
            <person name="Drula E."/>
            <person name="Ayuso-Fernandez I."/>
            <person name="Pacheco R."/>
            <person name="Padilla G."/>
            <person name="Ferreira P."/>
            <person name="Barriuso J."/>
            <person name="Kellner H."/>
            <person name="Castanera R."/>
            <person name="Alfaro M."/>
            <person name="Ramirez L."/>
            <person name="Pisabarro A.G."/>
            <person name="Kuo A."/>
            <person name="Tritt A."/>
            <person name="Lipzen A."/>
            <person name="He G."/>
            <person name="Yan M."/>
            <person name="Ng V."/>
            <person name="Cullen D."/>
            <person name="Martin F."/>
            <person name="Rosso M.-N."/>
            <person name="Henrissat B."/>
            <person name="Hibbett D."/>
            <person name="Martinez A.T."/>
            <person name="Grigoriev I.V."/>
        </authorList>
    </citation>
    <scope>NUCLEOTIDE SEQUENCE</scope>
    <source>
        <strain evidence="1">ATCC 90797</strain>
    </source>
</reference>